<dbReference type="FunFam" id="3.30.2410.10:FF:000003">
    <property type="entry name" value="probable E3 ubiquitin-protein ligase HERC4 isoform X1"/>
    <property type="match status" value="1"/>
</dbReference>
<dbReference type="InterPro" id="IPR051709">
    <property type="entry name" value="Ub-ligase/GTPase-reg"/>
</dbReference>
<dbReference type="Gene3D" id="2.130.10.30">
    <property type="entry name" value="Regulator of chromosome condensation 1/beta-lactamase-inhibitor protein II"/>
    <property type="match status" value="1"/>
</dbReference>
<dbReference type="GO" id="GO:0005737">
    <property type="term" value="C:cytoplasm"/>
    <property type="evidence" value="ECO:0007669"/>
    <property type="project" value="TreeGrafter"/>
</dbReference>
<dbReference type="PRINTS" id="PR00633">
    <property type="entry name" value="RCCNDNSATION"/>
</dbReference>
<dbReference type="Pfam" id="PF00415">
    <property type="entry name" value="RCC1"/>
    <property type="match status" value="2"/>
</dbReference>
<evidence type="ECO:0000256" key="1">
    <source>
        <dbReference type="ARBA" id="ARBA00022679"/>
    </source>
</evidence>
<dbReference type="GO" id="GO:0016567">
    <property type="term" value="P:protein ubiquitination"/>
    <property type="evidence" value="ECO:0007669"/>
    <property type="project" value="TreeGrafter"/>
</dbReference>
<dbReference type="Pfam" id="PF00632">
    <property type="entry name" value="HECT"/>
    <property type="match status" value="1"/>
</dbReference>
<keyword evidence="3 4" id="KW-0833">Ubl conjugation pathway</keyword>
<dbReference type="SUPFAM" id="SSF56204">
    <property type="entry name" value="Hect, E3 ligase catalytic domain"/>
    <property type="match status" value="1"/>
</dbReference>
<dbReference type="InterPro" id="IPR035983">
    <property type="entry name" value="Hect_E3_ubiquitin_ligase"/>
</dbReference>
<evidence type="ECO:0000256" key="3">
    <source>
        <dbReference type="ARBA" id="ARBA00022786"/>
    </source>
</evidence>
<keyword evidence="1" id="KW-0808">Transferase</keyword>
<feature type="active site" description="Glycyl thioester intermediate" evidence="4">
    <location>
        <position position="491"/>
    </location>
</feature>
<evidence type="ECO:0000256" key="2">
    <source>
        <dbReference type="ARBA" id="ARBA00022737"/>
    </source>
</evidence>
<gene>
    <name evidence="7" type="ORF">Baya_1853</name>
</gene>
<dbReference type="PROSITE" id="PS50012">
    <property type="entry name" value="RCC1_3"/>
    <property type="match status" value="2"/>
</dbReference>
<comment type="caution">
    <text evidence="7">The sequence shown here is derived from an EMBL/GenBank/DDBJ whole genome shotgun (WGS) entry which is preliminary data.</text>
</comment>
<dbReference type="PANTHER" id="PTHR45622">
    <property type="entry name" value="UBIQUITIN-PROTEIN LIGASE E3A-RELATED"/>
    <property type="match status" value="1"/>
</dbReference>
<keyword evidence="2" id="KW-0677">Repeat</keyword>
<name>A0A556TM99_BAGYA</name>
<dbReference type="Proteomes" id="UP000319801">
    <property type="component" value="Unassembled WGS sequence"/>
</dbReference>
<evidence type="ECO:0000313" key="7">
    <source>
        <dbReference type="EMBL" id="TSK22495.1"/>
    </source>
</evidence>
<dbReference type="Gene3D" id="3.30.2160.10">
    <property type="entry name" value="Hect, E3 ligase catalytic domain"/>
    <property type="match status" value="1"/>
</dbReference>
<evidence type="ECO:0000259" key="6">
    <source>
        <dbReference type="PROSITE" id="PS50237"/>
    </source>
</evidence>
<dbReference type="SUPFAM" id="SSF50985">
    <property type="entry name" value="RCC1/BLIP-II"/>
    <property type="match status" value="1"/>
</dbReference>
<protein>
    <submittedName>
        <fullName evidence="7">E3 ISG15--protein ligase HERC5</fullName>
    </submittedName>
</protein>
<feature type="repeat" description="RCC1" evidence="5">
    <location>
        <begin position="127"/>
        <end position="178"/>
    </location>
</feature>
<sequence>MLFYWGEAVTPNGFGLKADSVKLTDFGIGHITSKSRIRSVCPGKRLLGFIRGDGNASVLRLNTSKNSMTGTLNGQLFTWGENSNGQLGLGKSEPSSRSPQPLKSLCGIPLAQISAGGDHSFALSLSGVVFGWGRNSSGQLGLGHTENMFIPTCVTYLSQKKTISISCGEEHTATLSKGLFRMALRRTAILEDSFLQLRDANMQALKGWLQVVYCENFEPSDVNKKDFFHNACKMLLDPESKMFMYNDAKTLIWFPVELSLPEDRYFFLGLLCGLAFYNNSVVHIPFPLALFKKLLDVRLSLEDLIELSPVEGGSLQYVLDYSDDDVDNMGMIYTIMWNNKQIELDPNEPEKAVTSLNKKDFVDRFVDYALNKSVERTFQEFKRGFYKVCDRNMVSLFQPEELRGVMLGSEEYDWNLFKQNTIYEWEFNKEHPTIVLFWEVFEELSAQDKRDFLLFLTGFDRVPVLGMAQLRMTVRPLLNSTQDHLPQALTCHSILDLPIYRTKEIFQRKLTKAIHHKRGFWED</sequence>
<dbReference type="Gene3D" id="3.30.2410.10">
    <property type="entry name" value="Hect, E3 ligase catalytic domain"/>
    <property type="match status" value="1"/>
</dbReference>
<dbReference type="PROSITE" id="PS00626">
    <property type="entry name" value="RCC1_2"/>
    <property type="match status" value="2"/>
</dbReference>
<proteinExistence type="predicted"/>
<organism evidence="7 8">
    <name type="scientific">Bagarius yarrelli</name>
    <name type="common">Goonch</name>
    <name type="synonym">Bagrus yarrelli</name>
    <dbReference type="NCBI Taxonomy" id="175774"/>
    <lineage>
        <taxon>Eukaryota</taxon>
        <taxon>Metazoa</taxon>
        <taxon>Chordata</taxon>
        <taxon>Craniata</taxon>
        <taxon>Vertebrata</taxon>
        <taxon>Euteleostomi</taxon>
        <taxon>Actinopterygii</taxon>
        <taxon>Neopterygii</taxon>
        <taxon>Teleostei</taxon>
        <taxon>Ostariophysi</taxon>
        <taxon>Siluriformes</taxon>
        <taxon>Sisoridae</taxon>
        <taxon>Sisorinae</taxon>
        <taxon>Bagarius</taxon>
    </lineage>
</organism>
<dbReference type="OrthoDB" id="5981550at2759"/>
<dbReference type="EMBL" id="VCAZ01000006">
    <property type="protein sequence ID" value="TSK22495.1"/>
    <property type="molecule type" value="Genomic_DNA"/>
</dbReference>
<accession>A0A556TM99</accession>
<dbReference type="PANTHER" id="PTHR45622:SF73">
    <property type="entry name" value="E3 UBIQUITIN-PROTEIN LIGASE HERC4-LIKE ISOFORM X1-RELATED"/>
    <property type="match status" value="1"/>
</dbReference>
<dbReference type="GO" id="GO:0016874">
    <property type="term" value="F:ligase activity"/>
    <property type="evidence" value="ECO:0007669"/>
    <property type="project" value="UniProtKB-KW"/>
</dbReference>
<feature type="repeat" description="RCC1" evidence="5">
    <location>
        <begin position="74"/>
        <end position="126"/>
    </location>
</feature>
<dbReference type="AlphaFoldDB" id="A0A556TM99"/>
<dbReference type="InterPro" id="IPR000569">
    <property type="entry name" value="HECT_dom"/>
</dbReference>
<dbReference type="PROSITE" id="PS50237">
    <property type="entry name" value="HECT"/>
    <property type="match status" value="1"/>
</dbReference>
<dbReference type="SMART" id="SM00119">
    <property type="entry name" value="HECTc"/>
    <property type="match status" value="1"/>
</dbReference>
<dbReference type="InterPro" id="IPR009091">
    <property type="entry name" value="RCC1/BLIP-II"/>
</dbReference>
<feature type="domain" description="HECT" evidence="6">
    <location>
        <begin position="225"/>
        <end position="520"/>
    </location>
</feature>
<dbReference type="Gene3D" id="3.90.1750.10">
    <property type="entry name" value="Hect, E3 ligase catalytic domains"/>
    <property type="match status" value="1"/>
</dbReference>
<evidence type="ECO:0000256" key="4">
    <source>
        <dbReference type="PROSITE-ProRule" id="PRU00104"/>
    </source>
</evidence>
<keyword evidence="8" id="KW-1185">Reference proteome</keyword>
<reference evidence="7 8" key="1">
    <citation type="journal article" date="2019" name="Genome Biol. Evol.">
        <title>Whole-Genome Sequencing of the Giant Devil Catfish, Bagarius yarrelli.</title>
        <authorList>
            <person name="Jiang W."/>
            <person name="Lv Y."/>
            <person name="Cheng L."/>
            <person name="Yang K."/>
            <person name="Chao B."/>
            <person name="Wang X."/>
            <person name="Li Y."/>
            <person name="Pan X."/>
            <person name="You X."/>
            <person name="Zhang Y."/>
            <person name="Yang J."/>
            <person name="Li J."/>
            <person name="Zhang X."/>
            <person name="Liu S."/>
            <person name="Sun C."/>
            <person name="Yang J."/>
            <person name="Shi Q."/>
        </authorList>
    </citation>
    <scope>NUCLEOTIDE SEQUENCE [LARGE SCALE GENOMIC DNA]</scope>
    <source>
        <strain evidence="7">JWS20170419001</strain>
        <tissue evidence="7">Muscle</tissue>
    </source>
</reference>
<dbReference type="GO" id="GO:0061630">
    <property type="term" value="F:ubiquitin protein ligase activity"/>
    <property type="evidence" value="ECO:0007669"/>
    <property type="project" value="TreeGrafter"/>
</dbReference>
<keyword evidence="7" id="KW-0436">Ligase</keyword>
<dbReference type="GO" id="GO:0006511">
    <property type="term" value="P:ubiquitin-dependent protein catabolic process"/>
    <property type="evidence" value="ECO:0007669"/>
    <property type="project" value="TreeGrafter"/>
</dbReference>
<dbReference type="InterPro" id="IPR000408">
    <property type="entry name" value="Reg_chr_condens"/>
</dbReference>
<evidence type="ECO:0000256" key="5">
    <source>
        <dbReference type="PROSITE-ProRule" id="PRU00235"/>
    </source>
</evidence>
<evidence type="ECO:0000313" key="8">
    <source>
        <dbReference type="Proteomes" id="UP000319801"/>
    </source>
</evidence>